<comment type="caution">
    <text evidence="3">The sequence shown here is derived from an EMBL/GenBank/DDBJ whole genome shotgun (WGS) entry which is preliminary data.</text>
</comment>
<dbReference type="STRING" id="1352936.M878_06230"/>
<keyword evidence="4" id="KW-1185">Reference proteome</keyword>
<dbReference type="PATRIC" id="fig|1352936.5.peg.1336"/>
<keyword evidence="2" id="KW-0812">Transmembrane</keyword>
<feature type="region of interest" description="Disordered" evidence="1">
    <location>
        <begin position="207"/>
        <end position="229"/>
    </location>
</feature>
<sequence>MPLAVEIVLIVIGVLLLATALIGSGISRRLMTIPKMHRVPRVALAVLGVLLVAGGMWGLSTGTAKHAPTLAELRARVPSDVKQSMDCTEATEAPKNAVELDCGTQNAVPDHVWYIMFPDVNSMQHYWMTQAGTVNLQGTQCVSLSDYTKGSKTSYYLSDQAITDGDDACTMDGNSPVIVYTDRRYNIVVIAEESDPQKFSEFNNWIATSQPAGPRDATPATPSQTPDGS</sequence>
<feature type="transmembrane region" description="Helical" evidence="2">
    <location>
        <begin position="39"/>
        <end position="59"/>
    </location>
</feature>
<dbReference type="RefSeq" id="WP_023545243.1">
    <property type="nucleotide sequence ID" value="NZ_CM002285.1"/>
</dbReference>
<dbReference type="HOGENOM" id="CLU_1209261_0_0_11"/>
<organism evidence="3 4">
    <name type="scientific">Streptomyces roseochromogenus subsp. oscitans DS 12.976</name>
    <dbReference type="NCBI Taxonomy" id="1352936"/>
    <lineage>
        <taxon>Bacteria</taxon>
        <taxon>Bacillati</taxon>
        <taxon>Actinomycetota</taxon>
        <taxon>Actinomycetes</taxon>
        <taxon>Kitasatosporales</taxon>
        <taxon>Streptomycetaceae</taxon>
        <taxon>Streptomyces</taxon>
    </lineage>
</organism>
<evidence type="ECO:0000256" key="1">
    <source>
        <dbReference type="SAM" id="MobiDB-lite"/>
    </source>
</evidence>
<accession>V6KT94</accession>
<feature type="compositionally biased region" description="Polar residues" evidence="1">
    <location>
        <begin position="220"/>
        <end position="229"/>
    </location>
</feature>
<dbReference type="Proteomes" id="UP000017984">
    <property type="component" value="Chromosome"/>
</dbReference>
<dbReference type="OrthoDB" id="4215061at2"/>
<dbReference type="EMBL" id="AWQX01000054">
    <property type="protein sequence ID" value="EST35415.1"/>
    <property type="molecule type" value="Genomic_DNA"/>
</dbReference>
<keyword evidence="2" id="KW-0472">Membrane</keyword>
<feature type="transmembrane region" description="Helical" evidence="2">
    <location>
        <begin position="6"/>
        <end position="27"/>
    </location>
</feature>
<gene>
    <name evidence="3" type="ORF">M878_06230</name>
</gene>
<evidence type="ECO:0000256" key="2">
    <source>
        <dbReference type="SAM" id="Phobius"/>
    </source>
</evidence>
<keyword evidence="2" id="KW-1133">Transmembrane helix</keyword>
<proteinExistence type="predicted"/>
<protein>
    <submittedName>
        <fullName evidence="3">Uncharacterized protein</fullName>
    </submittedName>
</protein>
<dbReference type="AlphaFoldDB" id="V6KT94"/>
<name>V6KT94_STRRC</name>
<evidence type="ECO:0000313" key="4">
    <source>
        <dbReference type="Proteomes" id="UP000017984"/>
    </source>
</evidence>
<reference evidence="3 4" key="1">
    <citation type="journal article" date="2014" name="Genome Announc.">
        <title>Draft Genome Sequence of Streptomyces roseochromogenes subsp. oscitans DS 12.976, Producer of the Aminocoumarin Antibiotic Clorobiocin.</title>
        <authorList>
            <person name="Ruckert C."/>
            <person name="Kalinowski J."/>
            <person name="Heide L."/>
            <person name="Apel A.K."/>
        </authorList>
    </citation>
    <scope>NUCLEOTIDE SEQUENCE [LARGE SCALE GENOMIC DNA]</scope>
    <source>
        <strain evidence="3 4">DS 12.976</strain>
    </source>
</reference>
<evidence type="ECO:0000313" key="3">
    <source>
        <dbReference type="EMBL" id="EST35415.1"/>
    </source>
</evidence>